<feature type="non-terminal residue" evidence="2">
    <location>
        <position position="1"/>
    </location>
</feature>
<dbReference type="AlphaFoldDB" id="A0A9P5N911"/>
<protein>
    <submittedName>
        <fullName evidence="2">Uncharacterized protein</fullName>
    </submittedName>
</protein>
<accession>A0A9P5N911</accession>
<feature type="non-terminal residue" evidence="2">
    <location>
        <position position="142"/>
    </location>
</feature>
<organism evidence="2 3">
    <name type="scientific">Gymnopilus junonius</name>
    <name type="common">Spectacular rustgill mushroom</name>
    <name type="synonym">Gymnopilus spectabilis subsp. junonius</name>
    <dbReference type="NCBI Taxonomy" id="109634"/>
    <lineage>
        <taxon>Eukaryota</taxon>
        <taxon>Fungi</taxon>
        <taxon>Dikarya</taxon>
        <taxon>Basidiomycota</taxon>
        <taxon>Agaricomycotina</taxon>
        <taxon>Agaricomycetes</taxon>
        <taxon>Agaricomycetidae</taxon>
        <taxon>Agaricales</taxon>
        <taxon>Agaricineae</taxon>
        <taxon>Hymenogastraceae</taxon>
        <taxon>Gymnopilus</taxon>
    </lineage>
</organism>
<feature type="transmembrane region" description="Helical" evidence="1">
    <location>
        <begin position="20"/>
        <end position="39"/>
    </location>
</feature>
<evidence type="ECO:0000313" key="2">
    <source>
        <dbReference type="EMBL" id="KAF8875718.1"/>
    </source>
</evidence>
<dbReference type="Proteomes" id="UP000724874">
    <property type="component" value="Unassembled WGS sequence"/>
</dbReference>
<name>A0A9P5N911_GYMJU</name>
<evidence type="ECO:0000313" key="3">
    <source>
        <dbReference type="Proteomes" id="UP000724874"/>
    </source>
</evidence>
<keyword evidence="1" id="KW-1133">Transmembrane helix</keyword>
<keyword evidence="1" id="KW-0472">Membrane</keyword>
<dbReference type="EMBL" id="JADNYJ010000192">
    <property type="protein sequence ID" value="KAF8875718.1"/>
    <property type="molecule type" value="Genomic_DNA"/>
</dbReference>
<reference evidence="2" key="1">
    <citation type="submission" date="2020-11" db="EMBL/GenBank/DDBJ databases">
        <authorList>
            <consortium name="DOE Joint Genome Institute"/>
            <person name="Ahrendt S."/>
            <person name="Riley R."/>
            <person name="Andreopoulos W."/>
            <person name="LaButti K."/>
            <person name="Pangilinan J."/>
            <person name="Ruiz-duenas F.J."/>
            <person name="Barrasa J.M."/>
            <person name="Sanchez-Garcia M."/>
            <person name="Camarero S."/>
            <person name="Miyauchi S."/>
            <person name="Serrano A."/>
            <person name="Linde D."/>
            <person name="Babiker R."/>
            <person name="Drula E."/>
            <person name="Ayuso-Fernandez I."/>
            <person name="Pacheco R."/>
            <person name="Padilla G."/>
            <person name="Ferreira P."/>
            <person name="Barriuso J."/>
            <person name="Kellner H."/>
            <person name="Castanera R."/>
            <person name="Alfaro M."/>
            <person name="Ramirez L."/>
            <person name="Pisabarro A.G."/>
            <person name="Kuo A."/>
            <person name="Tritt A."/>
            <person name="Lipzen A."/>
            <person name="He G."/>
            <person name="Yan M."/>
            <person name="Ng V."/>
            <person name="Cullen D."/>
            <person name="Martin F."/>
            <person name="Rosso M.-N."/>
            <person name="Henrissat B."/>
            <person name="Hibbett D."/>
            <person name="Martinez A.T."/>
            <person name="Grigoriev I.V."/>
        </authorList>
    </citation>
    <scope>NUCLEOTIDE SEQUENCE</scope>
    <source>
        <strain evidence="2">AH 44721</strain>
    </source>
</reference>
<keyword evidence="3" id="KW-1185">Reference proteome</keyword>
<keyword evidence="1" id="KW-0812">Transmembrane</keyword>
<proteinExistence type="predicted"/>
<comment type="caution">
    <text evidence="2">The sequence shown here is derived from an EMBL/GenBank/DDBJ whole genome shotgun (WGS) entry which is preliminary data.</text>
</comment>
<sequence>TRVLDDSHPHPGEGAVQVHLTIARILPSQVFLLLLLLLLRKRSLASLPALNSDLPLPLDSPHLISIHATLFDVLHTSGADTFFSALLRHYRERARARTREGAAARCWIEFEQVKEICDLREALLDFSSSLISIHALGAEKRV</sequence>
<gene>
    <name evidence="2" type="ORF">CPB84DRAFT_1796345</name>
</gene>
<evidence type="ECO:0000256" key="1">
    <source>
        <dbReference type="SAM" id="Phobius"/>
    </source>
</evidence>